<accession>A0A848DQQ4</accession>
<dbReference type="Proteomes" id="UP000586918">
    <property type="component" value="Unassembled WGS sequence"/>
</dbReference>
<sequence>MAATITGRARDLYNTWWTRGEAPRPLPPAMLRNVYALWLIALTLKVLGSSWDVSWHFKWLRDDLAPPHLLNTAGTVLVVALVLFHSYTGYGVDRFTLRFMQAGVTIFLLAVPLDVINHRINGLDITAWSITHALLYLGTAVMLTGVVRGWWRYGPAGRLRTPVLGLLWLFVLENVWFPAGQQEYGVLAVAAWDRGEPQAEPILLQFAADQIGRPVDRASVLHFALPVADWVYPMWLVAAAGSVLVLARWMIGRPWAATAIAAGYLAYRCAMWLVLAGAGFPMSAVPFLLLGVAVAVDLAFAARVPDLARPVLGAVLAGLGGAGAAWLQAEWLVTPPIDYPTFLTGAIVLGLLWTAVLLAVRARAFTRWAALTPVR</sequence>
<comment type="caution">
    <text evidence="2">The sequence shown here is derived from an EMBL/GenBank/DDBJ whole genome shotgun (WGS) entry which is preliminary data.</text>
</comment>
<feature type="transmembrane region" description="Helical" evidence="1">
    <location>
        <begin position="339"/>
        <end position="360"/>
    </location>
</feature>
<keyword evidence="1" id="KW-0472">Membrane</keyword>
<feature type="transmembrane region" description="Helical" evidence="1">
    <location>
        <begin position="280"/>
        <end position="300"/>
    </location>
</feature>
<evidence type="ECO:0000313" key="3">
    <source>
        <dbReference type="Proteomes" id="UP000586918"/>
    </source>
</evidence>
<name>A0A848DQQ4_9PSEU</name>
<feature type="transmembrane region" description="Helical" evidence="1">
    <location>
        <begin position="307"/>
        <end position="327"/>
    </location>
</feature>
<keyword evidence="1" id="KW-1133">Transmembrane helix</keyword>
<keyword evidence="3" id="KW-1185">Reference proteome</keyword>
<dbReference type="AlphaFoldDB" id="A0A848DQQ4"/>
<protein>
    <submittedName>
        <fullName evidence="2">Uncharacterized protein</fullName>
    </submittedName>
</protein>
<proteinExistence type="predicted"/>
<organism evidence="2 3">
    <name type="scientific">Pseudonocardia bannensis</name>
    <dbReference type="NCBI Taxonomy" id="630973"/>
    <lineage>
        <taxon>Bacteria</taxon>
        <taxon>Bacillati</taxon>
        <taxon>Actinomycetota</taxon>
        <taxon>Actinomycetes</taxon>
        <taxon>Pseudonocardiales</taxon>
        <taxon>Pseudonocardiaceae</taxon>
        <taxon>Pseudonocardia</taxon>
    </lineage>
</organism>
<keyword evidence="1" id="KW-0812">Transmembrane</keyword>
<evidence type="ECO:0000313" key="2">
    <source>
        <dbReference type="EMBL" id="NMH94721.1"/>
    </source>
</evidence>
<reference evidence="2 3" key="1">
    <citation type="submission" date="2020-04" db="EMBL/GenBank/DDBJ databases">
        <authorList>
            <person name="Klaysubun C."/>
            <person name="Duangmal K."/>
            <person name="Lipun K."/>
        </authorList>
    </citation>
    <scope>NUCLEOTIDE SEQUENCE [LARGE SCALE GENOMIC DNA]</scope>
    <source>
        <strain evidence="2 3">DSM 45300</strain>
    </source>
</reference>
<dbReference type="EMBL" id="JAAXKZ010000127">
    <property type="protein sequence ID" value="NMH94721.1"/>
    <property type="molecule type" value="Genomic_DNA"/>
</dbReference>
<feature type="transmembrane region" description="Helical" evidence="1">
    <location>
        <begin position="230"/>
        <end position="247"/>
    </location>
</feature>
<feature type="transmembrane region" description="Helical" evidence="1">
    <location>
        <begin position="29"/>
        <end position="48"/>
    </location>
</feature>
<evidence type="ECO:0000256" key="1">
    <source>
        <dbReference type="SAM" id="Phobius"/>
    </source>
</evidence>
<feature type="transmembrane region" description="Helical" evidence="1">
    <location>
        <begin position="68"/>
        <end position="88"/>
    </location>
</feature>
<feature type="transmembrane region" description="Helical" evidence="1">
    <location>
        <begin position="95"/>
        <end position="113"/>
    </location>
</feature>
<gene>
    <name evidence="2" type="ORF">HF519_24735</name>
</gene>
<feature type="transmembrane region" description="Helical" evidence="1">
    <location>
        <begin position="125"/>
        <end position="147"/>
    </location>
</feature>
<dbReference type="RefSeq" id="WP_169415396.1">
    <property type="nucleotide sequence ID" value="NZ_JAAXKZ010000127.1"/>
</dbReference>